<feature type="coiled-coil region" evidence="1">
    <location>
        <begin position="24"/>
        <end position="107"/>
    </location>
</feature>
<dbReference type="AlphaFoldDB" id="A0A9N8WJ69"/>
<reference evidence="2" key="1">
    <citation type="submission" date="2021-06" db="EMBL/GenBank/DDBJ databases">
        <authorList>
            <person name="Kallberg Y."/>
            <person name="Tangrot J."/>
            <person name="Rosling A."/>
        </authorList>
    </citation>
    <scope>NUCLEOTIDE SEQUENCE</scope>
    <source>
        <strain evidence="2">87-6 pot B 2015</strain>
    </source>
</reference>
<evidence type="ECO:0000313" key="3">
    <source>
        <dbReference type="Proteomes" id="UP000789375"/>
    </source>
</evidence>
<keyword evidence="1" id="KW-0175">Coiled coil</keyword>
<evidence type="ECO:0000256" key="1">
    <source>
        <dbReference type="SAM" id="Coils"/>
    </source>
</evidence>
<keyword evidence="3" id="KW-1185">Reference proteome</keyword>
<dbReference type="Proteomes" id="UP000789375">
    <property type="component" value="Unassembled WGS sequence"/>
</dbReference>
<gene>
    <name evidence="2" type="ORF">FMOSSE_LOCUS3553</name>
</gene>
<proteinExistence type="predicted"/>
<protein>
    <submittedName>
        <fullName evidence="2">13613_t:CDS:1</fullName>
    </submittedName>
</protein>
<organism evidence="2 3">
    <name type="scientific">Funneliformis mosseae</name>
    <name type="common">Endomycorrhizal fungus</name>
    <name type="synonym">Glomus mosseae</name>
    <dbReference type="NCBI Taxonomy" id="27381"/>
    <lineage>
        <taxon>Eukaryota</taxon>
        <taxon>Fungi</taxon>
        <taxon>Fungi incertae sedis</taxon>
        <taxon>Mucoromycota</taxon>
        <taxon>Glomeromycotina</taxon>
        <taxon>Glomeromycetes</taxon>
        <taxon>Glomerales</taxon>
        <taxon>Glomeraceae</taxon>
        <taxon>Funneliformis</taxon>
    </lineage>
</organism>
<evidence type="ECO:0000313" key="2">
    <source>
        <dbReference type="EMBL" id="CAG8491364.1"/>
    </source>
</evidence>
<sequence length="190" mass="22794">MYPNPFGAEIGSSSGWFASESFRQRGKENSLKDLETKIKEFEQSNEELRSRFKYLEEKFRERDAETKAHINNLDEKIREREEKQEIINELEKRISCTEQEDVQMKAQRIQLTRLQLIIPSHRRYTSPFLKLKIYAQRLWWIDMILLDFLCFGFLEILNLRSSPPRISHRHLRSTDGHLLITNIFYGKEDL</sequence>
<dbReference type="EMBL" id="CAJVPP010000537">
    <property type="protein sequence ID" value="CAG8491364.1"/>
    <property type="molecule type" value="Genomic_DNA"/>
</dbReference>
<name>A0A9N8WJ69_FUNMO</name>
<accession>A0A9N8WJ69</accession>
<comment type="caution">
    <text evidence="2">The sequence shown here is derived from an EMBL/GenBank/DDBJ whole genome shotgun (WGS) entry which is preliminary data.</text>
</comment>